<evidence type="ECO:0000256" key="19">
    <source>
        <dbReference type="ARBA" id="ARBA00033291"/>
    </source>
</evidence>
<keyword evidence="13" id="KW-0472">Membrane</keyword>
<dbReference type="RefSeq" id="XP_027199019.1">
    <property type="nucleotide sequence ID" value="XM_027343218.1"/>
</dbReference>
<keyword evidence="22" id="KW-1185">Reference proteome</keyword>
<comment type="subcellular location">
    <subcellularLocation>
        <location evidence="2">Golgi apparatus membrane</location>
        <topology evidence="2">Single-pass type II membrane protein</topology>
    </subcellularLocation>
</comment>
<keyword evidence="7" id="KW-0808">Transferase</keyword>
<evidence type="ECO:0000256" key="5">
    <source>
        <dbReference type="ARBA" id="ARBA00017962"/>
    </source>
</evidence>
<evidence type="ECO:0000256" key="17">
    <source>
        <dbReference type="ARBA" id="ARBA00032175"/>
    </source>
</evidence>
<dbReference type="PANTHER" id="PTHR46420:SF1">
    <property type="entry name" value="BETA-1,4-GLUCURONYLTRANSFERASE 1"/>
    <property type="match status" value="1"/>
</dbReference>
<evidence type="ECO:0000256" key="20">
    <source>
        <dbReference type="ARBA" id="ARBA00047852"/>
    </source>
</evidence>
<protein>
    <recommendedName>
        <fullName evidence="5">Beta-1,4-glucuronyltransferase 1</fullName>
    </recommendedName>
    <alternativeName>
        <fullName evidence="16">I-beta-1,3-N-acetylglucosaminyltransferase</fullName>
    </alternativeName>
    <alternativeName>
        <fullName evidence="19">N-acetyllactosaminide beta-1,3-N-acetylglucosaminyltransferase</fullName>
    </alternativeName>
    <alternativeName>
        <fullName evidence="17">Poly-N-acetyllactosamine extension enzyme</fullName>
    </alternativeName>
    <alternativeName>
        <fullName evidence="18">UDP-GlcNAc:betaGal beta-1,3-N-acetylglucosaminyltransferase 1</fullName>
    </alternativeName>
</protein>
<dbReference type="InParanoid" id="A0A6P6Y3R1"/>
<keyword evidence="14" id="KW-0325">Glycoprotein</keyword>
<evidence type="ECO:0000256" key="7">
    <source>
        <dbReference type="ARBA" id="ARBA00022679"/>
    </source>
</evidence>
<dbReference type="Proteomes" id="UP000515146">
    <property type="component" value="Unplaced"/>
</dbReference>
<dbReference type="UniPathway" id="UPA00378"/>
<evidence type="ECO:0000256" key="21">
    <source>
        <dbReference type="SAM" id="MobiDB-lite"/>
    </source>
</evidence>
<comment type="pathway">
    <text evidence="3">Protein modification; protein glycosylation.</text>
</comment>
<evidence type="ECO:0000256" key="9">
    <source>
        <dbReference type="ARBA" id="ARBA00022723"/>
    </source>
</evidence>
<reference evidence="23" key="1">
    <citation type="submission" date="2025-08" db="UniProtKB">
        <authorList>
            <consortium name="RefSeq"/>
        </authorList>
    </citation>
    <scope>IDENTIFICATION</scope>
    <source>
        <strain evidence="23">Airmid</strain>
    </source>
</reference>
<evidence type="ECO:0000256" key="2">
    <source>
        <dbReference type="ARBA" id="ARBA00004323"/>
    </source>
</evidence>
<evidence type="ECO:0000256" key="12">
    <source>
        <dbReference type="ARBA" id="ARBA00023034"/>
    </source>
</evidence>
<keyword evidence="12" id="KW-0333">Golgi apparatus</keyword>
<evidence type="ECO:0000256" key="14">
    <source>
        <dbReference type="ARBA" id="ARBA00023180"/>
    </source>
</evidence>
<dbReference type="KEGG" id="dpte:113793225"/>
<evidence type="ECO:0000313" key="23">
    <source>
        <dbReference type="RefSeq" id="XP_027199019.1"/>
    </source>
</evidence>
<accession>A0A6P6Y3R1</accession>
<evidence type="ECO:0000256" key="6">
    <source>
        <dbReference type="ARBA" id="ARBA00022676"/>
    </source>
</evidence>
<dbReference type="PANTHER" id="PTHR46420">
    <property type="entry name" value="BETA-1,4-GLUCURONYLTRANSFERASE 1"/>
    <property type="match status" value="1"/>
</dbReference>
<feature type="compositionally biased region" description="Basic and acidic residues" evidence="21">
    <location>
        <begin position="47"/>
        <end position="56"/>
    </location>
</feature>
<evidence type="ECO:0000256" key="8">
    <source>
        <dbReference type="ARBA" id="ARBA00022692"/>
    </source>
</evidence>
<dbReference type="GO" id="GO:0046872">
    <property type="term" value="F:metal ion binding"/>
    <property type="evidence" value="ECO:0007669"/>
    <property type="project" value="UniProtKB-KW"/>
</dbReference>
<keyword evidence="11" id="KW-1133">Transmembrane helix</keyword>
<evidence type="ECO:0000256" key="18">
    <source>
        <dbReference type="ARBA" id="ARBA00032181"/>
    </source>
</evidence>
<evidence type="ECO:0000256" key="4">
    <source>
        <dbReference type="ARBA" id="ARBA00008539"/>
    </source>
</evidence>
<dbReference type="Pfam" id="PF13896">
    <property type="entry name" value="Glyco_transf_49"/>
    <property type="match status" value="1"/>
</dbReference>
<dbReference type="AlphaFoldDB" id="A0A6P6Y3R1"/>
<evidence type="ECO:0000256" key="10">
    <source>
        <dbReference type="ARBA" id="ARBA00022968"/>
    </source>
</evidence>
<evidence type="ECO:0000256" key="16">
    <source>
        <dbReference type="ARBA" id="ARBA00030723"/>
    </source>
</evidence>
<evidence type="ECO:0000256" key="1">
    <source>
        <dbReference type="ARBA" id="ARBA00001936"/>
    </source>
</evidence>
<dbReference type="FunCoup" id="A0A6P6Y3R1">
    <property type="interactions" value="236"/>
</dbReference>
<name>A0A6P6Y3R1_DERPT</name>
<feature type="compositionally biased region" description="Basic residues" evidence="21">
    <location>
        <begin position="37"/>
        <end position="46"/>
    </location>
</feature>
<dbReference type="OMA" id="LLRYCNP"/>
<dbReference type="GO" id="GO:0035269">
    <property type="term" value="P:protein O-linked glycosylation via mannose"/>
    <property type="evidence" value="ECO:0007669"/>
    <property type="project" value="TreeGrafter"/>
</dbReference>
<proteinExistence type="inferred from homology"/>
<comment type="cofactor">
    <cofactor evidence="1">
        <name>Mn(2+)</name>
        <dbReference type="ChEBI" id="CHEBI:29035"/>
    </cofactor>
</comment>
<gene>
    <name evidence="23" type="primary">LOC113793225</name>
</gene>
<feature type="region of interest" description="Disordered" evidence="21">
    <location>
        <begin position="37"/>
        <end position="59"/>
    </location>
</feature>
<keyword evidence="8" id="KW-0812">Transmembrane</keyword>
<keyword evidence="9" id="KW-0479">Metal-binding</keyword>
<evidence type="ECO:0000313" key="22">
    <source>
        <dbReference type="Proteomes" id="UP000515146"/>
    </source>
</evidence>
<dbReference type="InterPro" id="IPR043189">
    <property type="entry name" value="B4GAT1"/>
</dbReference>
<sequence>MSHLFRKVVLFLVFLIAVLQIIHMTLMSRLESRTNNIKKNHLNRQRKNSDNHEEFKNTNNNNEQNVLYSIDQVDIEREKIYKSLQSLSSVLDSSGEYRILHFISTADLLKNSRWRYSIVNKLDTLDGNHLYKKNDLSIATHSTVTQLYNLDLLSRIWNGPISLAIFAVSIQQLPIVVETILLLRYCNPSIRQRTSFHLVYPLNFSSKLNNHQVRSVLDFLRWPEIKKLYPEFDRFVQKENCGHIKQLIEQIDQKGDHNFSQKQQQSSFANNYNHHVPYPNNLLRNIARRYSLTEYTLVIDIDLVPSKLLYEKFLEFIQNSRLFKDTDFLNNDKQLRQSPNTFDDNRTGKNSDVLIVFVLPTFEIDLELARKQHKHLGVEDIDQIIPTDKINLIHAIEQRYVRPFYIELCWKCHKYTEYEAWLHSHRLVNYSSPNSSYNDDKLQILYQVQWHDPWEPFYISRNNVPFYDERFRQYGFNRISQTCELNMAGYQFAVLNDAFLIHRGFKTTDDFHPTKDAELEHNRILYRKFKLQLKERYSYSGRKC</sequence>
<comment type="catalytic activity">
    <reaction evidence="20">
        <text>3-O-[beta-D-Xyl-(1-&gt;4)-Rib-ol-P-Rib-ol-P-3-beta-D-GalNAc-(1-&gt;3)-beta-D-GlcNAc-(1-&gt;4)-(O-6-P-alpha-D-Man)]-Thr-[protein] + UDP-alpha-D-glucuronate = 3-O-[beta-D-GlcA-(1-&gt;3)-beta-D-Xyl-(1-&gt;4)-Rib-ol-P-Rib-ol-P-3-beta-D-GalNAc-(1-&gt;3)-beta-D-GlcNAc-(1-&gt;4)-(O-6-P-alpha-D-Man)]-Thr-[protein] + UDP + H(+)</text>
        <dbReference type="Rhea" id="RHEA:46860"/>
        <dbReference type="Rhea" id="RHEA-COMP:15023"/>
        <dbReference type="Rhea" id="RHEA-COMP:17482"/>
        <dbReference type="ChEBI" id="CHEBI:15378"/>
        <dbReference type="ChEBI" id="CHEBI:58052"/>
        <dbReference type="ChEBI" id="CHEBI:58223"/>
        <dbReference type="ChEBI" id="CHEBI:142405"/>
        <dbReference type="ChEBI" id="CHEBI:177336"/>
    </reaction>
</comment>
<keyword evidence="6" id="KW-0328">Glycosyltransferase</keyword>
<dbReference type="OrthoDB" id="9974378at2759"/>
<evidence type="ECO:0000256" key="3">
    <source>
        <dbReference type="ARBA" id="ARBA00004922"/>
    </source>
</evidence>
<evidence type="ECO:0000256" key="11">
    <source>
        <dbReference type="ARBA" id="ARBA00022989"/>
    </source>
</evidence>
<dbReference type="GO" id="GO:0000139">
    <property type="term" value="C:Golgi membrane"/>
    <property type="evidence" value="ECO:0007669"/>
    <property type="project" value="UniProtKB-SubCell"/>
</dbReference>
<evidence type="ECO:0000256" key="13">
    <source>
        <dbReference type="ARBA" id="ARBA00023136"/>
    </source>
</evidence>
<dbReference type="GO" id="GO:0015020">
    <property type="term" value="F:glucuronosyltransferase activity"/>
    <property type="evidence" value="ECO:0007669"/>
    <property type="project" value="InterPro"/>
</dbReference>
<evidence type="ECO:0000256" key="15">
    <source>
        <dbReference type="ARBA" id="ARBA00023211"/>
    </source>
</evidence>
<keyword evidence="15" id="KW-0464">Manganese</keyword>
<keyword evidence="10" id="KW-0735">Signal-anchor</keyword>
<organism evidence="22 23">
    <name type="scientific">Dermatophagoides pteronyssinus</name>
    <name type="common">European house dust mite</name>
    <dbReference type="NCBI Taxonomy" id="6956"/>
    <lineage>
        <taxon>Eukaryota</taxon>
        <taxon>Metazoa</taxon>
        <taxon>Ecdysozoa</taxon>
        <taxon>Arthropoda</taxon>
        <taxon>Chelicerata</taxon>
        <taxon>Arachnida</taxon>
        <taxon>Acari</taxon>
        <taxon>Acariformes</taxon>
        <taxon>Sarcoptiformes</taxon>
        <taxon>Astigmata</taxon>
        <taxon>Psoroptidia</taxon>
        <taxon>Analgoidea</taxon>
        <taxon>Pyroglyphidae</taxon>
        <taxon>Dermatophagoidinae</taxon>
        <taxon>Dermatophagoides</taxon>
    </lineage>
</organism>
<comment type="similarity">
    <text evidence="4">Belongs to the glycosyltransferase 49 family.</text>
</comment>